<accession>A0ABT7SXA5</accession>
<comment type="caution">
    <text evidence="11">Lacks conserved residue(s) required for the propagation of feature annotation.</text>
</comment>
<evidence type="ECO:0000256" key="11">
    <source>
        <dbReference type="HAMAP-Rule" id="MF_00160"/>
    </source>
</evidence>
<protein>
    <recommendedName>
        <fullName evidence="11">Phosphoserine aminotransferase</fullName>
        <ecNumber evidence="11">2.6.1.52</ecNumber>
    </recommendedName>
    <alternativeName>
        <fullName evidence="11">Phosphohydroxythreonine aminotransferase</fullName>
        <shortName evidence="11">PSAT</shortName>
    </alternativeName>
</protein>
<comment type="pathway">
    <text evidence="11">Cofactor biosynthesis; pyridoxine 5'-phosphate biosynthesis; pyridoxine 5'-phosphate from D-erythrose 4-phosphate: step 3/5.</text>
</comment>
<dbReference type="NCBIfam" id="TIGR01364">
    <property type="entry name" value="serC_1"/>
    <property type="match status" value="1"/>
</dbReference>
<dbReference type="RefSeq" id="WP_289365073.1">
    <property type="nucleotide sequence ID" value="NZ_JAUCBP010000007.1"/>
</dbReference>
<evidence type="ECO:0000259" key="13">
    <source>
        <dbReference type="Pfam" id="PF00266"/>
    </source>
</evidence>
<feature type="binding site" evidence="11">
    <location>
        <begin position="76"/>
        <end position="77"/>
    </location>
    <ligand>
        <name>pyridoxal 5'-phosphate</name>
        <dbReference type="ChEBI" id="CHEBI:597326"/>
    </ligand>
</feature>
<evidence type="ECO:0000256" key="4">
    <source>
        <dbReference type="ARBA" id="ARBA00022605"/>
    </source>
</evidence>
<comment type="similarity">
    <text evidence="2 11">Belongs to the class-V pyridoxal-phosphate-dependent aminotransferase family. SerC subfamily.</text>
</comment>
<dbReference type="InterPro" id="IPR015421">
    <property type="entry name" value="PyrdxlP-dep_Trfase_major"/>
</dbReference>
<feature type="domain" description="Aminotransferase class V" evidence="13">
    <location>
        <begin position="4"/>
        <end position="347"/>
    </location>
</feature>
<keyword evidence="7 11" id="KW-0664">Pyridoxine biosynthesis</keyword>
<keyword evidence="15" id="KW-1185">Reference proteome</keyword>
<evidence type="ECO:0000256" key="12">
    <source>
        <dbReference type="RuleBase" id="RU004505"/>
    </source>
</evidence>
<feature type="binding site" evidence="11">
    <location>
        <position position="153"/>
    </location>
    <ligand>
        <name>pyridoxal 5'-phosphate</name>
        <dbReference type="ChEBI" id="CHEBI:597326"/>
    </ligand>
</feature>
<evidence type="ECO:0000313" key="14">
    <source>
        <dbReference type="EMBL" id="MDM7860790.1"/>
    </source>
</evidence>
<evidence type="ECO:0000256" key="5">
    <source>
        <dbReference type="ARBA" id="ARBA00022679"/>
    </source>
</evidence>
<dbReference type="PANTHER" id="PTHR43247">
    <property type="entry name" value="PHOSPHOSERINE AMINOTRANSFERASE"/>
    <property type="match status" value="1"/>
</dbReference>
<dbReference type="PIRSF" id="PIRSF000525">
    <property type="entry name" value="SerC"/>
    <property type="match status" value="1"/>
</dbReference>
<keyword evidence="3 11" id="KW-0032">Aminotransferase</keyword>
<dbReference type="Pfam" id="PF00266">
    <property type="entry name" value="Aminotran_5"/>
    <property type="match status" value="1"/>
</dbReference>
<dbReference type="InterPro" id="IPR022278">
    <property type="entry name" value="Pser_aminoTfrase"/>
</dbReference>
<proteinExistence type="inferred from homology"/>
<dbReference type="InterPro" id="IPR015424">
    <property type="entry name" value="PyrdxlP-dep_Trfase"/>
</dbReference>
<keyword evidence="4 11" id="KW-0028">Amino-acid biosynthesis</keyword>
<evidence type="ECO:0000256" key="3">
    <source>
        <dbReference type="ARBA" id="ARBA00022576"/>
    </source>
</evidence>
<dbReference type="NCBIfam" id="NF003764">
    <property type="entry name" value="PRK05355.1"/>
    <property type="match status" value="1"/>
</dbReference>
<feature type="binding site" evidence="11">
    <location>
        <begin position="237"/>
        <end position="238"/>
    </location>
    <ligand>
        <name>pyridoxal 5'-phosphate</name>
        <dbReference type="ChEBI" id="CHEBI:597326"/>
    </ligand>
</feature>
<evidence type="ECO:0000313" key="15">
    <source>
        <dbReference type="Proteomes" id="UP001234343"/>
    </source>
</evidence>
<dbReference type="Gene3D" id="3.40.640.10">
    <property type="entry name" value="Type I PLP-dependent aspartate aminotransferase-like (Major domain)"/>
    <property type="match status" value="1"/>
</dbReference>
<evidence type="ECO:0000256" key="10">
    <source>
        <dbReference type="ARBA" id="ARBA00049007"/>
    </source>
</evidence>
<keyword evidence="5 11" id="KW-0808">Transferase</keyword>
<feature type="binding site" evidence="11">
    <location>
        <position position="195"/>
    </location>
    <ligand>
        <name>pyridoxal 5'-phosphate</name>
        <dbReference type="ChEBI" id="CHEBI:597326"/>
    </ligand>
</feature>
<dbReference type="PANTHER" id="PTHR43247:SF1">
    <property type="entry name" value="PHOSPHOSERINE AMINOTRANSFERASE"/>
    <property type="match status" value="1"/>
</dbReference>
<feature type="binding site" evidence="11">
    <location>
        <position position="102"/>
    </location>
    <ligand>
        <name>pyridoxal 5'-phosphate</name>
        <dbReference type="ChEBI" id="CHEBI:597326"/>
    </ligand>
</feature>
<name>A0ABT7SXA5_9ALTE</name>
<keyword evidence="11" id="KW-0963">Cytoplasm</keyword>
<sequence length="360" mass="39234">MSQVYNFSAGPAMLPAEVLKQAQEELLSWQGLGTSVMEISHRSPEFLAVAQESERDLRDLMAIPDNYTVLFMHGGGRGQFAAVPLNLAAKGQRAMHLVSGSWSKASVVEASKYIQADSADIRFERDGTIGASLDMMPELSTDTAFVHYCPNETVDGIELFGVPQTDKTIVADMSSNILSRPVNVADYGVIWAGAQKNIGPSGLSVVIVRSDLLGSPQADTPVILDYTAAANNESMFNTPPTYSWYLSGLVFKWLKQQGGVAAVEAINRQKAELLYECIDASALYNNRIAAENRSRMNVVFQLADESLNAEFLAQAKDNGLHALKGHRSVGGMRASIYNAMPLIGVQTLVEFMREFERTKG</sequence>
<dbReference type="EMBL" id="JAUCBP010000007">
    <property type="protein sequence ID" value="MDM7860790.1"/>
    <property type="molecule type" value="Genomic_DNA"/>
</dbReference>
<comment type="catalytic activity">
    <reaction evidence="9 11">
        <text>4-(phosphooxy)-L-threonine + 2-oxoglutarate = (R)-3-hydroxy-2-oxo-4-phosphooxybutanoate + L-glutamate</text>
        <dbReference type="Rhea" id="RHEA:16573"/>
        <dbReference type="ChEBI" id="CHEBI:16810"/>
        <dbReference type="ChEBI" id="CHEBI:29985"/>
        <dbReference type="ChEBI" id="CHEBI:58452"/>
        <dbReference type="ChEBI" id="CHEBI:58538"/>
        <dbReference type="EC" id="2.6.1.52"/>
    </reaction>
</comment>
<dbReference type="HAMAP" id="MF_00160">
    <property type="entry name" value="SerC_aminotrans_5"/>
    <property type="match status" value="1"/>
</dbReference>
<evidence type="ECO:0000256" key="8">
    <source>
        <dbReference type="ARBA" id="ARBA00023299"/>
    </source>
</evidence>
<evidence type="ECO:0000256" key="7">
    <source>
        <dbReference type="ARBA" id="ARBA00023096"/>
    </source>
</evidence>
<dbReference type="Proteomes" id="UP001234343">
    <property type="component" value="Unassembled WGS sequence"/>
</dbReference>
<comment type="function">
    <text evidence="11">Catalyzes the reversible conversion of 3-phosphohydroxypyruvate to phosphoserine and of 3-hydroxy-2-oxo-4-phosphonooxybutanoate to phosphohydroxythreonine.</text>
</comment>
<evidence type="ECO:0000256" key="9">
    <source>
        <dbReference type="ARBA" id="ARBA00047630"/>
    </source>
</evidence>
<dbReference type="Gene3D" id="3.90.1150.10">
    <property type="entry name" value="Aspartate Aminotransferase, domain 1"/>
    <property type="match status" value="1"/>
</dbReference>
<dbReference type="InterPro" id="IPR000192">
    <property type="entry name" value="Aminotrans_V_dom"/>
</dbReference>
<dbReference type="InterPro" id="IPR020578">
    <property type="entry name" value="Aminotrans_V_PyrdxlP_BS"/>
</dbReference>
<comment type="subcellular location">
    <subcellularLocation>
        <location evidence="11">Cytoplasm</location>
    </subcellularLocation>
</comment>
<gene>
    <name evidence="11 14" type="primary">serC</name>
    <name evidence="14" type="ORF">QTP81_09285</name>
</gene>
<dbReference type="GO" id="GO:0004648">
    <property type="term" value="F:O-phospho-L-serine:2-oxoglutarate aminotransferase activity"/>
    <property type="evidence" value="ECO:0007669"/>
    <property type="project" value="UniProtKB-EC"/>
</dbReference>
<feature type="modified residue" description="N6-(pyridoxal phosphate)lysine" evidence="11">
    <location>
        <position position="196"/>
    </location>
</feature>
<keyword evidence="6 11" id="KW-0663">Pyridoxal phosphate</keyword>
<evidence type="ECO:0000256" key="6">
    <source>
        <dbReference type="ARBA" id="ARBA00022898"/>
    </source>
</evidence>
<dbReference type="PROSITE" id="PS00595">
    <property type="entry name" value="AA_TRANSFER_CLASS_5"/>
    <property type="match status" value="1"/>
</dbReference>
<comment type="caution">
    <text evidence="14">The sequence shown here is derived from an EMBL/GenBank/DDBJ whole genome shotgun (WGS) entry which is preliminary data.</text>
</comment>
<comment type="subunit">
    <text evidence="11">Homodimer.</text>
</comment>
<evidence type="ECO:0000256" key="1">
    <source>
        <dbReference type="ARBA" id="ARBA00005099"/>
    </source>
</evidence>
<organism evidence="14 15">
    <name type="scientific">Alteromonas arenosi</name>
    <dbReference type="NCBI Taxonomy" id="3055817"/>
    <lineage>
        <taxon>Bacteria</taxon>
        <taxon>Pseudomonadati</taxon>
        <taxon>Pseudomonadota</taxon>
        <taxon>Gammaproteobacteria</taxon>
        <taxon>Alteromonadales</taxon>
        <taxon>Alteromonadaceae</taxon>
        <taxon>Alteromonas/Salinimonas group</taxon>
        <taxon>Alteromonas</taxon>
    </lineage>
</organism>
<comment type="pathway">
    <text evidence="1 11 12">Amino-acid biosynthesis; L-serine biosynthesis; L-serine from 3-phospho-D-glycerate: step 2/3.</text>
</comment>
<comment type="cofactor">
    <cofactor evidence="11">
        <name>pyridoxal 5'-phosphate</name>
        <dbReference type="ChEBI" id="CHEBI:597326"/>
    </cofactor>
    <text evidence="11">Binds 1 pyridoxal phosphate per subunit.</text>
</comment>
<dbReference type="InterPro" id="IPR015422">
    <property type="entry name" value="PyrdxlP-dep_Trfase_small"/>
</dbReference>
<feature type="binding site" evidence="11">
    <location>
        <position position="172"/>
    </location>
    <ligand>
        <name>pyridoxal 5'-phosphate</name>
        <dbReference type="ChEBI" id="CHEBI:597326"/>
    </ligand>
</feature>
<keyword evidence="8 11" id="KW-0718">Serine biosynthesis</keyword>
<evidence type="ECO:0000256" key="2">
    <source>
        <dbReference type="ARBA" id="ARBA00006904"/>
    </source>
</evidence>
<feature type="binding site" evidence="11">
    <location>
        <position position="42"/>
    </location>
    <ligand>
        <name>L-glutamate</name>
        <dbReference type="ChEBI" id="CHEBI:29985"/>
    </ligand>
</feature>
<comment type="catalytic activity">
    <reaction evidence="10 11 12">
        <text>O-phospho-L-serine + 2-oxoglutarate = 3-phosphooxypyruvate + L-glutamate</text>
        <dbReference type="Rhea" id="RHEA:14329"/>
        <dbReference type="ChEBI" id="CHEBI:16810"/>
        <dbReference type="ChEBI" id="CHEBI:18110"/>
        <dbReference type="ChEBI" id="CHEBI:29985"/>
        <dbReference type="ChEBI" id="CHEBI:57524"/>
        <dbReference type="EC" id="2.6.1.52"/>
    </reaction>
</comment>
<dbReference type="EC" id="2.6.1.52" evidence="11"/>
<dbReference type="SUPFAM" id="SSF53383">
    <property type="entry name" value="PLP-dependent transferases"/>
    <property type="match status" value="1"/>
</dbReference>
<reference evidence="14 15" key="1">
    <citation type="submission" date="2023-06" db="EMBL/GenBank/DDBJ databases">
        <title>Alteromonas sp. ASW11-36 isolated from intertidal sand.</title>
        <authorList>
            <person name="Li Y."/>
        </authorList>
    </citation>
    <scope>NUCLEOTIDE SEQUENCE [LARGE SCALE GENOMIC DNA]</scope>
    <source>
        <strain evidence="14 15">ASW11-36</strain>
    </source>
</reference>